<dbReference type="GO" id="GO:0032259">
    <property type="term" value="P:methylation"/>
    <property type="evidence" value="ECO:0007669"/>
    <property type="project" value="UniProtKB-KW"/>
</dbReference>
<sequence length="208" mass="23539">MPNIDPFEKFSDRYDKWFKRNLNLYQDELEAIRQAIPCSKAKGLEIGVGTGKFAQPLGIKVGVEPSRKMAEKAEQLGIKVYPNPAENLPFSDGEFDYALMVTTICFVDDIIKSFSEAYRVLKSGGYLIIGFVDRESELGKRYFEKRNSNEFYKDATFYSSEEVLDLLKRVGFQITMIKQTLIPDTPSGTILDGFGKGAFIVIQSKKVI</sequence>
<evidence type="ECO:0000313" key="2">
    <source>
        <dbReference type="EMBL" id="QPM67967.1"/>
    </source>
</evidence>
<dbReference type="SUPFAM" id="SSF53335">
    <property type="entry name" value="S-adenosyl-L-methionine-dependent methyltransferases"/>
    <property type="match status" value="1"/>
</dbReference>
<feature type="domain" description="Methyltransferase type 11" evidence="1">
    <location>
        <begin position="44"/>
        <end position="129"/>
    </location>
</feature>
<keyword evidence="2" id="KW-0808">Transferase</keyword>
<proteinExistence type="predicted"/>
<dbReference type="GO" id="GO:0043770">
    <property type="term" value="F:demethylmenaquinone methyltransferase activity"/>
    <property type="evidence" value="ECO:0007669"/>
    <property type="project" value="UniProtKB-EC"/>
</dbReference>
<dbReference type="KEGG" id="alam:RT761_01181"/>
<dbReference type="CDD" id="cd02440">
    <property type="entry name" value="AdoMet_MTases"/>
    <property type="match status" value="1"/>
</dbReference>
<evidence type="ECO:0000259" key="1">
    <source>
        <dbReference type="Pfam" id="PF08241"/>
    </source>
</evidence>
<dbReference type="AlphaFoldDB" id="A0A7T1F2N7"/>
<dbReference type="GO" id="GO:0008757">
    <property type="term" value="F:S-adenosylmethionine-dependent methyltransferase activity"/>
    <property type="evidence" value="ECO:0007669"/>
    <property type="project" value="InterPro"/>
</dbReference>
<dbReference type="EC" id="2.1.1.163" evidence="2"/>
<dbReference type="Gene3D" id="3.40.50.150">
    <property type="entry name" value="Vaccinia Virus protein VP39"/>
    <property type="match status" value="1"/>
</dbReference>
<dbReference type="EMBL" id="CP065383">
    <property type="protein sequence ID" value="QPM67967.1"/>
    <property type="molecule type" value="Genomic_DNA"/>
</dbReference>
<dbReference type="Pfam" id="PF08241">
    <property type="entry name" value="Methyltransf_11"/>
    <property type="match status" value="1"/>
</dbReference>
<keyword evidence="2" id="KW-0830">Ubiquinone</keyword>
<protein>
    <submittedName>
        <fullName evidence="2">Ubiquinone/menaquinone biosynthesis C-methyltransferase UbiE</fullName>
        <ecNumber evidence="2">2.1.1.163</ecNumber>
    </submittedName>
</protein>
<name>A0A7T1F2N7_ATRLM</name>
<evidence type="ECO:0000313" key="3">
    <source>
        <dbReference type="Proteomes" id="UP000594463"/>
    </source>
</evidence>
<dbReference type="PANTHER" id="PTHR42912">
    <property type="entry name" value="METHYLTRANSFERASE"/>
    <property type="match status" value="1"/>
</dbReference>
<dbReference type="PANTHER" id="PTHR42912:SF80">
    <property type="entry name" value="METHYLTRANSFERASE DOMAIN-CONTAINING PROTEIN"/>
    <property type="match status" value="1"/>
</dbReference>
<dbReference type="InterPro" id="IPR029063">
    <property type="entry name" value="SAM-dependent_MTases_sf"/>
</dbReference>
<dbReference type="Proteomes" id="UP000594463">
    <property type="component" value="Chromosome"/>
</dbReference>
<gene>
    <name evidence="2" type="primary">ubiE_1</name>
    <name evidence="2" type="ORF">RT761_01181</name>
</gene>
<dbReference type="InterPro" id="IPR050508">
    <property type="entry name" value="Methyltransf_Superfamily"/>
</dbReference>
<accession>A0A7T1F2N7</accession>
<dbReference type="RefSeq" id="WP_218113135.1">
    <property type="nucleotide sequence ID" value="NZ_CP065383.1"/>
</dbReference>
<keyword evidence="2" id="KW-0489">Methyltransferase</keyword>
<reference evidence="2 3" key="1">
    <citation type="journal article" date="2021" name="Nat. Commun.">
        <title>Isolation of a member of the candidate phylum Atribacteria reveals a unique cell membrane structure.</title>
        <authorList>
            <person name="Taiki K."/>
            <person name="Nobu M.K."/>
            <person name="Kusada H."/>
            <person name="Meng X.-Y."/>
            <person name="Hosoki N."/>
            <person name="Uematsu K."/>
            <person name="Yoshioka H."/>
            <person name="Kamagata Y."/>
            <person name="Tamaki H."/>
        </authorList>
    </citation>
    <scope>NUCLEOTIDE SEQUENCE [LARGE SCALE GENOMIC DNA]</scope>
    <source>
        <strain evidence="2 3">RT761</strain>
    </source>
</reference>
<organism evidence="2 3">
    <name type="scientific">Atribacter laminatus</name>
    <dbReference type="NCBI Taxonomy" id="2847778"/>
    <lineage>
        <taxon>Bacteria</taxon>
        <taxon>Pseudomonadati</taxon>
        <taxon>Atribacterota</taxon>
        <taxon>Atribacteria</taxon>
        <taxon>Atribacterales</taxon>
        <taxon>Atribacteraceae</taxon>
        <taxon>Atribacter</taxon>
    </lineage>
</organism>
<dbReference type="InterPro" id="IPR013216">
    <property type="entry name" value="Methyltransf_11"/>
</dbReference>
<keyword evidence="3" id="KW-1185">Reference proteome</keyword>